<dbReference type="Gene3D" id="3.30.559.30">
    <property type="entry name" value="Nonribosomal peptide synthetase, condensation domain"/>
    <property type="match status" value="1"/>
</dbReference>
<dbReference type="GO" id="GO:0005829">
    <property type="term" value="C:cytosol"/>
    <property type="evidence" value="ECO:0007669"/>
    <property type="project" value="TreeGrafter"/>
</dbReference>
<dbReference type="EMBL" id="JAERQJ010000014">
    <property type="protein sequence ID" value="MBL0685921.1"/>
    <property type="molecule type" value="Genomic_DNA"/>
</dbReference>
<feature type="domain" description="Carrier" evidence="5">
    <location>
        <begin position="1935"/>
        <end position="2012"/>
    </location>
</feature>
<protein>
    <submittedName>
        <fullName evidence="6">Amino acid adenylation domain-containing protein</fullName>
    </submittedName>
</protein>
<reference evidence="6" key="1">
    <citation type="submission" date="2021-01" db="EMBL/GenBank/DDBJ databases">
        <authorList>
            <person name="Zhong Y.L."/>
        </authorList>
    </citation>
    <scope>NUCLEOTIDE SEQUENCE</scope>
    <source>
        <strain evidence="6">KCTC 23302</strain>
    </source>
</reference>
<dbReference type="PROSITE" id="PS00012">
    <property type="entry name" value="PHOSPHOPANTETHEINE"/>
    <property type="match status" value="1"/>
</dbReference>
<dbReference type="InterPro" id="IPR000873">
    <property type="entry name" value="AMP-dep_synth/lig_dom"/>
</dbReference>
<dbReference type="SUPFAM" id="SSF52777">
    <property type="entry name" value="CoA-dependent acyltransferases"/>
    <property type="match status" value="2"/>
</dbReference>
<gene>
    <name evidence="6" type="ORF">JJQ60_20495</name>
</gene>
<feature type="coiled-coil region" evidence="4">
    <location>
        <begin position="440"/>
        <end position="467"/>
    </location>
</feature>
<evidence type="ECO:0000259" key="5">
    <source>
        <dbReference type="PROSITE" id="PS50075"/>
    </source>
</evidence>
<dbReference type="InterPro" id="IPR045851">
    <property type="entry name" value="AMP-bd_C_sf"/>
</dbReference>
<dbReference type="GO" id="GO:0016705">
    <property type="term" value="F:oxidoreductase activity, acting on paired donors, with incorporation or reduction of molecular oxygen"/>
    <property type="evidence" value="ECO:0007669"/>
    <property type="project" value="InterPro"/>
</dbReference>
<dbReference type="InterPro" id="IPR036736">
    <property type="entry name" value="ACP-like_sf"/>
</dbReference>
<comment type="cofactor">
    <cofactor evidence="1">
        <name>pantetheine 4'-phosphate</name>
        <dbReference type="ChEBI" id="CHEBI:47942"/>
    </cofactor>
</comment>
<keyword evidence="7" id="KW-1185">Reference proteome</keyword>
<dbReference type="RefSeq" id="WP_201924395.1">
    <property type="nucleotide sequence ID" value="NZ_BAABAX010000024.1"/>
</dbReference>
<dbReference type="Gene3D" id="2.30.38.10">
    <property type="entry name" value="Luciferase, Domain 3"/>
    <property type="match status" value="1"/>
</dbReference>
<dbReference type="InterPro" id="IPR001242">
    <property type="entry name" value="Condensation_dom"/>
</dbReference>
<dbReference type="SUPFAM" id="SSF56801">
    <property type="entry name" value="Acetyl-CoA synthetase-like"/>
    <property type="match status" value="3"/>
</dbReference>
<dbReference type="Pfam" id="PF00550">
    <property type="entry name" value="PP-binding"/>
    <property type="match status" value="2"/>
</dbReference>
<dbReference type="InterPro" id="IPR011251">
    <property type="entry name" value="Luciferase-like_dom"/>
</dbReference>
<dbReference type="SUPFAM" id="SSF51679">
    <property type="entry name" value="Bacterial luciferase-like"/>
    <property type="match status" value="1"/>
</dbReference>
<evidence type="ECO:0000256" key="4">
    <source>
        <dbReference type="SAM" id="Coils"/>
    </source>
</evidence>
<dbReference type="GO" id="GO:0044550">
    <property type="term" value="P:secondary metabolite biosynthetic process"/>
    <property type="evidence" value="ECO:0007669"/>
    <property type="project" value="TreeGrafter"/>
</dbReference>
<dbReference type="InterPro" id="IPR009081">
    <property type="entry name" value="PP-bd_ACP"/>
</dbReference>
<dbReference type="FunFam" id="3.30.300.30:FF:000015">
    <property type="entry name" value="Nonribosomal peptide synthase SidD"/>
    <property type="match status" value="1"/>
</dbReference>
<comment type="caution">
    <text evidence="6">The sequence shown here is derived from an EMBL/GenBank/DDBJ whole genome shotgun (WGS) entry which is preliminary data.</text>
</comment>
<dbReference type="InterPro" id="IPR042099">
    <property type="entry name" value="ANL_N_sf"/>
</dbReference>
<evidence type="ECO:0000256" key="1">
    <source>
        <dbReference type="ARBA" id="ARBA00001957"/>
    </source>
</evidence>
<dbReference type="Proteomes" id="UP000651057">
    <property type="component" value="Unassembled WGS sequence"/>
</dbReference>
<keyword evidence="3" id="KW-0597">Phosphoprotein</keyword>
<accession>A0A937A2Z4</accession>
<dbReference type="InterPro" id="IPR010071">
    <property type="entry name" value="AA_adenyl_dom"/>
</dbReference>
<evidence type="ECO:0000256" key="3">
    <source>
        <dbReference type="ARBA" id="ARBA00022553"/>
    </source>
</evidence>
<dbReference type="GO" id="GO:0031177">
    <property type="term" value="F:phosphopantetheine binding"/>
    <property type="evidence" value="ECO:0007669"/>
    <property type="project" value="TreeGrafter"/>
</dbReference>
<dbReference type="InterPro" id="IPR020845">
    <property type="entry name" value="AMP-binding_CS"/>
</dbReference>
<dbReference type="Gene3D" id="3.30.559.10">
    <property type="entry name" value="Chloramphenicol acetyltransferase-like domain"/>
    <property type="match status" value="1"/>
</dbReference>
<dbReference type="PANTHER" id="PTHR45527">
    <property type="entry name" value="NONRIBOSOMAL PEPTIDE SYNTHETASE"/>
    <property type="match status" value="1"/>
</dbReference>
<dbReference type="Gene3D" id="3.40.50.12780">
    <property type="entry name" value="N-terminal domain of ligase-like"/>
    <property type="match status" value="1"/>
</dbReference>
<evidence type="ECO:0000313" key="6">
    <source>
        <dbReference type="EMBL" id="MBL0685921.1"/>
    </source>
</evidence>
<keyword evidence="4" id="KW-0175">Coiled coil</keyword>
<dbReference type="Pfam" id="PF13193">
    <property type="entry name" value="AMP-binding_C"/>
    <property type="match status" value="2"/>
</dbReference>
<name>A0A937A2Z4_9FLAO</name>
<organism evidence="6 7">
    <name type="scientific">Aquimarina mytili</name>
    <dbReference type="NCBI Taxonomy" id="874423"/>
    <lineage>
        <taxon>Bacteria</taxon>
        <taxon>Pseudomonadati</taxon>
        <taxon>Bacteroidota</taxon>
        <taxon>Flavobacteriia</taxon>
        <taxon>Flavobacteriales</taxon>
        <taxon>Flavobacteriaceae</taxon>
        <taxon>Aquimarina</taxon>
    </lineage>
</organism>
<keyword evidence="2" id="KW-0596">Phosphopantetheine</keyword>
<dbReference type="InterPro" id="IPR023213">
    <property type="entry name" value="CAT-like_dom_sf"/>
</dbReference>
<dbReference type="Gene3D" id="1.10.1200.10">
    <property type="entry name" value="ACP-like"/>
    <property type="match status" value="2"/>
</dbReference>
<dbReference type="Pfam" id="PF00668">
    <property type="entry name" value="Condensation"/>
    <property type="match status" value="1"/>
</dbReference>
<dbReference type="CDD" id="cd19531">
    <property type="entry name" value="LCL_NRPS-like"/>
    <property type="match status" value="1"/>
</dbReference>
<dbReference type="InterPro" id="IPR036661">
    <property type="entry name" value="Luciferase-like_sf"/>
</dbReference>
<dbReference type="GO" id="GO:0043041">
    <property type="term" value="P:amino acid activation for nonribosomal peptide biosynthetic process"/>
    <property type="evidence" value="ECO:0007669"/>
    <property type="project" value="TreeGrafter"/>
</dbReference>
<dbReference type="PROSITE" id="PS50075">
    <property type="entry name" value="CARRIER"/>
    <property type="match status" value="2"/>
</dbReference>
<dbReference type="Pfam" id="PF00296">
    <property type="entry name" value="Bac_luciferase"/>
    <property type="match status" value="1"/>
</dbReference>
<dbReference type="NCBIfam" id="TIGR01733">
    <property type="entry name" value="AA-adenyl-dom"/>
    <property type="match status" value="1"/>
</dbReference>
<dbReference type="FunFam" id="3.40.50.980:FF:000001">
    <property type="entry name" value="Non-ribosomal peptide synthetase"/>
    <property type="match status" value="2"/>
</dbReference>
<dbReference type="Gene3D" id="3.20.20.30">
    <property type="entry name" value="Luciferase-like domain"/>
    <property type="match status" value="1"/>
</dbReference>
<feature type="domain" description="Carrier" evidence="5">
    <location>
        <begin position="547"/>
        <end position="624"/>
    </location>
</feature>
<dbReference type="InterPro" id="IPR024011">
    <property type="entry name" value="Biosynth_lucif-like_mOase_dom"/>
</dbReference>
<proteinExistence type="predicted"/>
<dbReference type="NCBIfam" id="TIGR04020">
    <property type="entry name" value="seco_metab_LLM"/>
    <property type="match status" value="1"/>
</dbReference>
<dbReference type="NCBIfam" id="NF003417">
    <property type="entry name" value="PRK04813.1"/>
    <property type="match status" value="3"/>
</dbReference>
<dbReference type="InterPro" id="IPR025110">
    <property type="entry name" value="AMP-bd_C"/>
</dbReference>
<dbReference type="Gene3D" id="3.30.300.30">
    <property type="match status" value="2"/>
</dbReference>
<dbReference type="PANTHER" id="PTHR45527:SF1">
    <property type="entry name" value="FATTY ACID SYNTHASE"/>
    <property type="match status" value="1"/>
</dbReference>
<sequence length="2039" mass="231195">MEQSKLNLKGINLFDINLLSEEEKNQYLYEFNKTNADFPGESSITALFEEQVDKTPDHIALQIADKHMTYKQLNDEANRFSAYLVDQYNVKPGDLVGIMLGRNYDLIPVILGILKAGAAYVPIDLNYPKERIERIITDSKISTLVIENENTFSVETDLSILNIYKEQKKINAQKVKKNKERKNTDLAYVIYTSGSTGNPKGVMIEDKSLINYAFWASNYYFQGKKGVMPLYSSISFDLTITSIFAPLISGNTIVIYKEDKATNLIEKIIEENLCDTIKLTPSHLKILKESVALKKQIEKGSNIRRLIVGGEELSTSLAASMYELFKGNIEIYNEYGPTEATVGCMIYKYNPKDKNLSVAIGGPINNTQIYILDDFLNPVANGMLGELYISGEGVARGYLSNEKLTLERFLENPFIPGTTMYKTGDFAQRLPDGSIIFSGRKDEQVKINAYRIELGEIENQLSKYKDIIDCTVAAKESNNEKYIVAYYTTKEEIKSSTLKIFLQEKLPEYMLPSYYMVVDKIPLTANGKLDKSALPFPDIVENREYIAPVSNTEKTLQKIWSEVLKLPEEEIGTTQNFLELGGHSIKMILMLNKVLKEFKVKVPMNEAFNRLEIQSLAKYIESLNKESAHNAINSALKKDFYPLSSAQKRLYFLHQFNSSSVTYNIPKIVRIIGKPNTSEIKNAFCELIDRYEILRTSFFMNGSDPVQKIHDDVDFELEYYTCKEDELNTTINEFVRPFNLQNPSLIRAGLVEISNKEYLLMVDMHHIITDGVSESILIKEFMALYDKQELPKLSIQYKDFVEWQLEEPQQLVLKKEKEYWLNEFKNKQSILNLPSDFIRPAVNTNEGAVVNFTFNQKKTNGLKRLAKQEETTLFVVLLSAFNILLSKLTNEEDVTIGSPVSGRQHSDLESVVGVFINMLALRNFPKANLGYTDFLSNVKSKVLQAFNNQGYPYEELIDELELGRDINHNPLFDVMFAYQNFENETFQISNLEVTPYELNRDVSRLDLSLQVFETTNELQLQFEYSTQLFKEETIERFISYFNEIIVEITSNPNIIISDIDPLPDKEKQKLLVEFNNTAIDFSEEDTVVSLFEKQALRSPDKIAIVYEGKTLTYKDVDEKSNQLAHYLKNSCQVGKNDIVGFMMDRSENLVIGLLGILKTGAAYLPIDPSYPKERISYVLKNSGANVLLVDDEIENEVVEDKEVVYLSQTAHEKKTSVDSNIKPDSVCYLIYTSGSTGNPKGVIITHQNVVNFIAGISDRIPATEKDAMLAVTSTSFDISVLELFWTICNGVEIVIHPSNVSLSGLDRYMPGEDLSMDFSLFFFSSYNNKETNKYDLLLESTKFADKSGFSAVWTPERHFHEFGGLYPNPSVISSALSMVTNQIELRSGSVVAPLHDPIRIVEEWSVVDNLSNGRVALSFASGWNPNDFSLAKDSYKERNKILHEQVDVMKKLWRGEPIKRENGLGKEVDLTVFPRPIQKEMPIWITSSGNIETFKSAGASGAHLLTHLLGQNVDELEEKIKLYRQARVENGYDENGGKVAVMLHAFIGEDIEEVERIVEEPFTEYLKTSIGLNKLLMEESGLNSDDIDGKEMKLVLKNAFKRYYKNSSLIGTKSKCSEMVLNLKKIGVDEIACLIDFGVENDKVLESLTHIEELKQLFAMKGNKAHQPITMMQSTPSFIKMTQEGGSSVKFLGSLKTLLLGGEPVPKMLVEQLQEKTSASIFNMYGPTETTVWSSIHKFSEEDSKVTVGTPIINTQILILDKNKKMVPVGVPGTLFIGGKGVSKGYWANEQLTNERFVQNPYKENDIIYDTGDIAKWNVDGTIELIGREDAQVKIRGHRIELGEIESQLNKHNLIQQSVVVCNNVEEEKYLAAFYVASEPLDVNDIRTYLFDYLPSYMQPSFFIQLNEMPLTPNGKIDKKALPNPLSIQEHDFVAPSNSEEEALVEIWSEVLELHANQISVEKSFFELGGNSLKILKLNSLMQEKLNWEVSIPEMFRYPSIASLIAYKNSSKPSGEDYGKVAEDEVSEMESMFNLIEQE</sequence>
<dbReference type="Gene3D" id="3.40.50.980">
    <property type="match status" value="4"/>
</dbReference>
<evidence type="ECO:0000313" key="7">
    <source>
        <dbReference type="Proteomes" id="UP000651057"/>
    </source>
</evidence>
<dbReference type="SUPFAM" id="SSF47336">
    <property type="entry name" value="ACP-like"/>
    <property type="match status" value="2"/>
</dbReference>
<dbReference type="PROSITE" id="PS00455">
    <property type="entry name" value="AMP_BINDING"/>
    <property type="match status" value="2"/>
</dbReference>
<dbReference type="InterPro" id="IPR006162">
    <property type="entry name" value="Ppantetheine_attach_site"/>
</dbReference>
<dbReference type="Pfam" id="PF00501">
    <property type="entry name" value="AMP-binding"/>
    <property type="match status" value="3"/>
</dbReference>
<evidence type="ECO:0000256" key="2">
    <source>
        <dbReference type="ARBA" id="ARBA00022450"/>
    </source>
</evidence>